<gene>
    <name evidence="1" type="ORF">GOB93_19990</name>
</gene>
<name>A0ABX0JZD1_9PROT</name>
<proteinExistence type="predicted"/>
<reference evidence="1 2" key="1">
    <citation type="journal article" date="2020" name="Int. J. Syst. Evol. Microbiol.">
        <title>Novel acetic acid bacteria from cider fermentations: Acetobacter conturbans sp. nov. and Acetobacter fallax sp. nov.</title>
        <authorList>
            <person name="Sombolestani A.S."/>
            <person name="Cleenwerck I."/>
            <person name="Cnockaert M."/>
            <person name="Borremans W."/>
            <person name="Wieme A.D."/>
            <person name="De Vuyst L."/>
            <person name="Vandamme P."/>
        </authorList>
    </citation>
    <scope>NUCLEOTIDE SEQUENCE [LARGE SCALE GENOMIC DNA]</scope>
    <source>
        <strain evidence="1 2">LMG 30640</strain>
    </source>
</reference>
<keyword evidence="2" id="KW-1185">Reference proteome</keyword>
<comment type="caution">
    <text evidence="1">The sequence shown here is derived from an EMBL/GenBank/DDBJ whole genome shotgun (WGS) entry which is preliminary data.</text>
</comment>
<dbReference type="Proteomes" id="UP000635278">
    <property type="component" value="Unassembled WGS sequence"/>
</dbReference>
<dbReference type="EMBL" id="WOTB01000060">
    <property type="protein sequence ID" value="NHN86859.1"/>
    <property type="molecule type" value="Genomic_DNA"/>
</dbReference>
<sequence length="113" mass="13090">MAVVIVGHLLALSVTQTRRDDRQKPVGWPRQRGWTFRKTAPALKQERGDALKRRQDWSDLQPDPRSALSDLYRETELSTKITRLRDRALRRERCRAGVPHGHWKTTTFTGVCA</sequence>
<protein>
    <recommendedName>
        <fullName evidence="3">Transposase</fullName>
    </recommendedName>
</protein>
<evidence type="ECO:0008006" key="3">
    <source>
        <dbReference type="Google" id="ProtNLM"/>
    </source>
</evidence>
<evidence type="ECO:0000313" key="2">
    <source>
        <dbReference type="Proteomes" id="UP000635278"/>
    </source>
</evidence>
<accession>A0ABX0JZD1</accession>
<organism evidence="1 2">
    <name type="scientific">Acetobacter musti</name>
    <dbReference type="NCBI Taxonomy" id="864732"/>
    <lineage>
        <taxon>Bacteria</taxon>
        <taxon>Pseudomonadati</taxon>
        <taxon>Pseudomonadota</taxon>
        <taxon>Alphaproteobacteria</taxon>
        <taxon>Acetobacterales</taxon>
        <taxon>Acetobacteraceae</taxon>
        <taxon>Acetobacter</taxon>
    </lineage>
</organism>
<evidence type="ECO:0000313" key="1">
    <source>
        <dbReference type="EMBL" id="NHN86859.1"/>
    </source>
</evidence>